<dbReference type="AlphaFoldDB" id="A0A2N0Q6R2"/>
<comment type="caution">
    <text evidence="1">The sequence shown here is derived from an EMBL/GenBank/DDBJ whole genome shotgun (WGS) entry which is preliminary data.</text>
</comment>
<name>A0A2N0Q6R2_9GLOM</name>
<dbReference type="VEuPathDB" id="FungiDB:RhiirA1_230090"/>
<dbReference type="EMBL" id="LLXJ01000118">
    <property type="protein sequence ID" value="PKC14764.1"/>
    <property type="molecule type" value="Genomic_DNA"/>
</dbReference>
<reference evidence="1 2" key="2">
    <citation type="submission" date="2017-09" db="EMBL/GenBank/DDBJ databases">
        <title>Extensive intraspecific genome diversity in a model arbuscular mycorrhizal fungus.</title>
        <authorList>
            <person name="Chen E.C."/>
            <person name="Morin E."/>
            <person name="Beaudet D."/>
            <person name="Noel J."/>
            <person name="Ndikumana S."/>
            <person name="Charron P."/>
            <person name="St-Onge C."/>
            <person name="Giorgi J."/>
            <person name="Grigoriev I.V."/>
            <person name="Roux C."/>
            <person name="Martin F.M."/>
            <person name="Corradi N."/>
        </authorList>
    </citation>
    <scope>NUCLEOTIDE SEQUENCE [LARGE SCALE GENOMIC DNA]</scope>
    <source>
        <strain evidence="1 2">A5</strain>
    </source>
</reference>
<reference evidence="1 2" key="1">
    <citation type="submission" date="2016-04" db="EMBL/GenBank/DDBJ databases">
        <title>Genome analyses suggest a sexual origin of heterokaryosis in a supposedly ancient asexual fungus.</title>
        <authorList>
            <person name="Ropars J."/>
            <person name="Sedzielewska K."/>
            <person name="Noel J."/>
            <person name="Charron P."/>
            <person name="Farinelli L."/>
            <person name="Marton T."/>
            <person name="Kruger M."/>
            <person name="Pelin A."/>
            <person name="Brachmann A."/>
            <person name="Corradi N."/>
        </authorList>
    </citation>
    <scope>NUCLEOTIDE SEQUENCE [LARGE SCALE GENOMIC DNA]</scope>
    <source>
        <strain evidence="1 2">A5</strain>
    </source>
</reference>
<evidence type="ECO:0000313" key="2">
    <source>
        <dbReference type="Proteomes" id="UP000232722"/>
    </source>
</evidence>
<evidence type="ECO:0000313" key="1">
    <source>
        <dbReference type="EMBL" id="PKC14764.1"/>
    </source>
</evidence>
<organism evidence="1 2">
    <name type="scientific">Rhizophagus irregularis</name>
    <dbReference type="NCBI Taxonomy" id="588596"/>
    <lineage>
        <taxon>Eukaryota</taxon>
        <taxon>Fungi</taxon>
        <taxon>Fungi incertae sedis</taxon>
        <taxon>Mucoromycota</taxon>
        <taxon>Glomeromycotina</taxon>
        <taxon>Glomeromycetes</taxon>
        <taxon>Glomerales</taxon>
        <taxon>Glomeraceae</taxon>
        <taxon>Rhizophagus</taxon>
    </lineage>
</organism>
<sequence>MYKNGEIVEKDDKKAIELFKSSAQMRFSDLKNIIEQHSDLVDENAKQKVTDLGNKINCIELGLNFDAGNYEKI</sequence>
<accession>A0A2N0Q6R2</accession>
<protein>
    <submittedName>
        <fullName evidence="1">Uncharacterized protein</fullName>
    </submittedName>
</protein>
<proteinExistence type="predicted"/>
<dbReference type="VEuPathDB" id="FungiDB:FUN_009670"/>
<dbReference type="VEuPathDB" id="FungiDB:RhiirFUN_021494"/>
<gene>
    <name evidence="1" type="ORF">RhiirA5_349888</name>
</gene>
<dbReference type="Proteomes" id="UP000232722">
    <property type="component" value="Unassembled WGS sequence"/>
</dbReference>